<evidence type="ECO:0000313" key="1">
    <source>
        <dbReference type="EMBL" id="WFR97111.1"/>
    </source>
</evidence>
<keyword evidence="2" id="KW-1185">Reference proteome</keyword>
<accession>A0AAF1KBW1</accession>
<organism evidence="1 2">
    <name type="scientific">Rhizobium tumorigenes</name>
    <dbReference type="NCBI Taxonomy" id="2041385"/>
    <lineage>
        <taxon>Bacteria</taxon>
        <taxon>Pseudomonadati</taxon>
        <taxon>Pseudomonadota</taxon>
        <taxon>Alphaproteobacteria</taxon>
        <taxon>Hyphomicrobiales</taxon>
        <taxon>Rhizobiaceae</taxon>
        <taxon>Rhizobium/Agrobacterium group</taxon>
        <taxon>Rhizobium</taxon>
    </lineage>
</organism>
<dbReference type="KEGG" id="rtu:PR017_08410"/>
<dbReference type="RefSeq" id="WP_133255647.1">
    <property type="nucleotide sequence ID" value="NZ_CP117255.1"/>
</dbReference>
<reference evidence="2" key="2">
    <citation type="journal article" date="2023" name="MicrobiologyOpen">
        <title>Genomics of the tumorigenes clade of the family Rhizobiaceae and description of Rhizobium rhododendri sp. nov.</title>
        <authorList>
            <person name="Kuzmanovic N."/>
            <person name="diCenzo G.C."/>
            <person name="Bunk B."/>
            <person name="Sproeer C."/>
            <person name="Fruehling A."/>
            <person name="Neumann-Schaal M."/>
            <person name="Overmann J."/>
            <person name="Smalla K."/>
        </authorList>
    </citation>
    <scope>NUCLEOTIDE SEQUENCE [LARGE SCALE GENOMIC DNA]</scope>
    <source>
        <strain evidence="2">1078</strain>
    </source>
</reference>
<sequence length="188" mass="21480">MTYAIFWSGASEDDALNLAFALNQEFIENNYILPKIESILVKARSTRSVKGKMALFFPELSVRKIAPDEEFKLFFSINDDSGNIYYGSFLFFIRGKYGLSYLERLVLEATQFIVSMPANTTKGGGRGVSIEESSYEANIHFDEVIEADVKASPFREMAAVHVQFLRECRNKIEAKRKIRRSFLAINFK</sequence>
<protein>
    <submittedName>
        <fullName evidence="1">Uncharacterized protein</fullName>
    </submittedName>
</protein>
<proteinExistence type="predicted"/>
<dbReference type="Proteomes" id="UP000249499">
    <property type="component" value="Chromosome"/>
</dbReference>
<dbReference type="EMBL" id="CP117255">
    <property type="protein sequence ID" value="WFR97111.1"/>
    <property type="molecule type" value="Genomic_DNA"/>
</dbReference>
<evidence type="ECO:0000313" key="2">
    <source>
        <dbReference type="Proteomes" id="UP000249499"/>
    </source>
</evidence>
<name>A0AAF1KBW1_9HYPH</name>
<reference evidence="1 2" key="1">
    <citation type="journal article" date="2018" name="Sci. Rep.">
        <title>Rhizobium tumorigenes sp. nov., a novel plant tumorigenic bacterium isolated from cane gall tumors on thornless blackberry.</title>
        <authorList>
            <person name="Kuzmanovi N."/>
            <person name="Smalla K."/>
            <person name="Gronow S."/>
            <person name="PuBawska J."/>
        </authorList>
    </citation>
    <scope>NUCLEOTIDE SEQUENCE [LARGE SCALE GENOMIC DNA]</scope>
    <source>
        <strain evidence="1 2">1078</strain>
    </source>
</reference>
<dbReference type="AlphaFoldDB" id="A0AAF1KBW1"/>
<gene>
    <name evidence="1" type="ORF">PR017_08410</name>
</gene>